<dbReference type="GO" id="GO:0004856">
    <property type="term" value="F:D-xylulokinase activity"/>
    <property type="evidence" value="ECO:0007669"/>
    <property type="project" value="TreeGrafter"/>
</dbReference>
<evidence type="ECO:0000256" key="3">
    <source>
        <dbReference type="ARBA" id="ARBA00022777"/>
    </source>
</evidence>
<name>A0A4V3A9S7_9PROT</name>
<dbReference type="InterPro" id="IPR043129">
    <property type="entry name" value="ATPase_NBD"/>
</dbReference>
<dbReference type="GO" id="GO:0005997">
    <property type="term" value="P:xylulose metabolic process"/>
    <property type="evidence" value="ECO:0007669"/>
    <property type="project" value="TreeGrafter"/>
</dbReference>
<dbReference type="Pfam" id="PF02782">
    <property type="entry name" value="FGGY_C"/>
    <property type="match status" value="1"/>
</dbReference>
<comment type="similarity">
    <text evidence="1">Belongs to the FGGY kinase family.</text>
</comment>
<dbReference type="EMBL" id="SMSJ01000038">
    <property type="protein sequence ID" value="TDH60435.1"/>
    <property type="molecule type" value="Genomic_DNA"/>
</dbReference>
<dbReference type="GO" id="GO:0005829">
    <property type="term" value="C:cytosol"/>
    <property type="evidence" value="ECO:0007669"/>
    <property type="project" value="TreeGrafter"/>
</dbReference>
<keyword evidence="3 5" id="KW-0418">Kinase</keyword>
<dbReference type="CDD" id="cd07783">
    <property type="entry name" value="ASKHA_NBD_FGGY_SePSK_AtXK1-like"/>
    <property type="match status" value="1"/>
</dbReference>
<reference evidence="5 6" key="1">
    <citation type="journal article" date="2016" name="J. Microbiol.">
        <title>Dankookia rubra gen. nov., sp. nov., an alphaproteobacterium isolated from sediment of a shallow stream.</title>
        <authorList>
            <person name="Kim W.H."/>
            <person name="Kim D.H."/>
            <person name="Kang K."/>
            <person name="Ahn T.Y."/>
        </authorList>
    </citation>
    <scope>NUCLEOTIDE SEQUENCE [LARGE SCALE GENOMIC DNA]</scope>
    <source>
        <strain evidence="5 6">JCM30602</strain>
    </source>
</reference>
<gene>
    <name evidence="5" type="ORF">E2C06_22115</name>
</gene>
<keyword evidence="6" id="KW-1185">Reference proteome</keyword>
<dbReference type="Proteomes" id="UP000295096">
    <property type="component" value="Unassembled WGS sequence"/>
</dbReference>
<evidence type="ECO:0000256" key="2">
    <source>
        <dbReference type="ARBA" id="ARBA00022679"/>
    </source>
</evidence>
<comment type="caution">
    <text evidence="5">The sequence shown here is derived from an EMBL/GenBank/DDBJ whole genome shotgun (WGS) entry which is preliminary data.</text>
</comment>
<dbReference type="SUPFAM" id="SSF53067">
    <property type="entry name" value="Actin-like ATPase domain"/>
    <property type="match status" value="2"/>
</dbReference>
<organism evidence="5 6">
    <name type="scientific">Dankookia rubra</name>
    <dbReference type="NCBI Taxonomy" id="1442381"/>
    <lineage>
        <taxon>Bacteria</taxon>
        <taxon>Pseudomonadati</taxon>
        <taxon>Pseudomonadota</taxon>
        <taxon>Alphaproteobacteria</taxon>
        <taxon>Acetobacterales</taxon>
        <taxon>Roseomonadaceae</taxon>
        <taxon>Dankookia</taxon>
    </lineage>
</organism>
<dbReference type="Gene3D" id="3.30.420.40">
    <property type="match status" value="2"/>
</dbReference>
<feature type="domain" description="Carbohydrate kinase FGGY C-terminal" evidence="4">
    <location>
        <begin position="261"/>
        <end position="405"/>
    </location>
</feature>
<dbReference type="GO" id="GO:0019150">
    <property type="term" value="F:D-ribulokinase activity"/>
    <property type="evidence" value="ECO:0007669"/>
    <property type="project" value="TreeGrafter"/>
</dbReference>
<dbReference type="AlphaFoldDB" id="A0A4V3A9S7"/>
<evidence type="ECO:0000313" key="5">
    <source>
        <dbReference type="EMBL" id="TDH60435.1"/>
    </source>
</evidence>
<dbReference type="InterPro" id="IPR018485">
    <property type="entry name" value="FGGY_C"/>
</dbReference>
<accession>A0A4V3A9S7</accession>
<proteinExistence type="inferred from homology"/>
<evidence type="ECO:0000256" key="1">
    <source>
        <dbReference type="ARBA" id="ARBA00009156"/>
    </source>
</evidence>
<sequence>MGTALGIDLGTSGLRVAVLDAAGRVVAQAGVPLPPSRATEPAAWLEALETALTWVPLDAVRRIAVAGTSGTLLTVDAAGAPVGPPAMYNAPAPAEAVAAIARIAPAGSPARGATSPLAKAQAMQARPGVARLLHQADWIAGTLLGRFRHSDENNALKTGYDPVTRRWPDWLAATGLDTSLLPEVAVPGSALGELDSNRFGLPRGAVVCAGTTDGCASFLAASAGAPGEGVTVLGSTLTLKLACDRPVVAPEYSVYSHRLGGAWLAGGSSNSGGRALARHFDPAALARLSARIDPARPSGLDYYPLPGPGERFPIADPGLPPRETPRPADDAAFLQGLLEGVARIEALGYQRLAALGAPPLLSVRSLGSGAGNAAWTAIRARHLGVPMLPARSEEAAAGAAQLALRGV</sequence>
<dbReference type="OrthoDB" id="9805576at2"/>
<dbReference type="PANTHER" id="PTHR10196">
    <property type="entry name" value="SUGAR KINASE"/>
    <property type="match status" value="1"/>
</dbReference>
<protein>
    <submittedName>
        <fullName evidence="5">Carbohydrate kinase</fullName>
    </submittedName>
</protein>
<evidence type="ECO:0000259" key="4">
    <source>
        <dbReference type="Pfam" id="PF02782"/>
    </source>
</evidence>
<dbReference type="PANTHER" id="PTHR10196:SF80">
    <property type="entry name" value="D-RIBULOSE KINASE"/>
    <property type="match status" value="1"/>
</dbReference>
<dbReference type="RefSeq" id="WP_133290780.1">
    <property type="nucleotide sequence ID" value="NZ_SMSJ01000038.1"/>
</dbReference>
<keyword evidence="2" id="KW-0808">Transferase</keyword>
<evidence type="ECO:0000313" key="6">
    <source>
        <dbReference type="Proteomes" id="UP000295096"/>
    </source>
</evidence>